<evidence type="ECO:0000313" key="14">
    <source>
        <dbReference type="Proteomes" id="UP001239083"/>
    </source>
</evidence>
<dbReference type="InterPro" id="IPR036190">
    <property type="entry name" value="Urocanase_sf"/>
</dbReference>
<evidence type="ECO:0000259" key="11">
    <source>
        <dbReference type="Pfam" id="PF17391"/>
    </source>
</evidence>
<dbReference type="GO" id="GO:0016153">
    <property type="term" value="F:urocanate hydratase activity"/>
    <property type="evidence" value="ECO:0007669"/>
    <property type="project" value="UniProtKB-EC"/>
</dbReference>
<evidence type="ECO:0000256" key="1">
    <source>
        <dbReference type="ARBA" id="ARBA00004794"/>
    </source>
</evidence>
<keyword evidence="9" id="KW-0963">Cytoplasm</keyword>
<dbReference type="InterPro" id="IPR038364">
    <property type="entry name" value="Urocanase_central_sf"/>
</dbReference>
<dbReference type="Proteomes" id="UP001239083">
    <property type="component" value="Unassembled WGS sequence"/>
</dbReference>
<feature type="active site" evidence="9">
    <location>
        <position position="409"/>
    </location>
</feature>
<proteinExistence type="inferred from homology"/>
<comment type="subcellular location">
    <subcellularLocation>
        <location evidence="9">Cytoplasm</location>
    </subcellularLocation>
</comment>
<dbReference type="HAMAP" id="MF_00577">
    <property type="entry name" value="HutU"/>
    <property type="match status" value="1"/>
</dbReference>
<evidence type="ECO:0000256" key="2">
    <source>
        <dbReference type="ARBA" id="ARBA00007578"/>
    </source>
</evidence>
<accession>A0ABU0R7G1</accession>
<dbReference type="PROSITE" id="PS01233">
    <property type="entry name" value="UROCANASE"/>
    <property type="match status" value="1"/>
</dbReference>
<feature type="binding site" evidence="9">
    <location>
        <position position="196"/>
    </location>
    <ligand>
        <name>NAD(+)</name>
        <dbReference type="ChEBI" id="CHEBI:57540"/>
    </ligand>
</feature>
<feature type="domain" description="Urocanase Rossmann-like" evidence="10">
    <location>
        <begin position="140"/>
        <end position="347"/>
    </location>
</feature>
<gene>
    <name evidence="9" type="primary">hutU</name>
    <name evidence="13" type="ORF">QFZ26_001232</name>
</gene>
<protein>
    <recommendedName>
        <fullName evidence="3 9">Urocanate hydratase</fullName>
        <shortName evidence="9">Urocanase</shortName>
        <ecNumber evidence="3 9">4.2.1.49</ecNumber>
    </recommendedName>
    <alternativeName>
        <fullName evidence="7 9">Imidazolonepropionate hydrolase</fullName>
    </alternativeName>
</protein>
<evidence type="ECO:0000259" key="10">
    <source>
        <dbReference type="Pfam" id="PF01175"/>
    </source>
</evidence>
<dbReference type="Pfam" id="PF01175">
    <property type="entry name" value="Urocanase"/>
    <property type="match status" value="1"/>
</dbReference>
<feature type="binding site" evidence="9">
    <location>
        <position position="491"/>
    </location>
    <ligand>
        <name>NAD(+)</name>
        <dbReference type="ChEBI" id="CHEBI:57540"/>
    </ligand>
</feature>
<evidence type="ECO:0000256" key="8">
    <source>
        <dbReference type="ARBA" id="ARBA00047623"/>
    </source>
</evidence>
<dbReference type="NCBIfam" id="NF003820">
    <property type="entry name" value="PRK05414.1"/>
    <property type="match status" value="1"/>
</dbReference>
<keyword evidence="6 9" id="KW-0456">Lyase</keyword>
<comment type="catalytic activity">
    <reaction evidence="8 9">
        <text>4-imidazolone-5-propanoate = trans-urocanate + H2O</text>
        <dbReference type="Rhea" id="RHEA:13101"/>
        <dbReference type="ChEBI" id="CHEBI:15377"/>
        <dbReference type="ChEBI" id="CHEBI:17771"/>
        <dbReference type="ChEBI" id="CHEBI:77893"/>
        <dbReference type="EC" id="4.2.1.49"/>
    </reaction>
</comment>
<dbReference type="InterPro" id="IPR023637">
    <property type="entry name" value="Urocanase-like"/>
</dbReference>
<dbReference type="InterPro" id="IPR035085">
    <property type="entry name" value="Urocanase_Rossmann-like"/>
</dbReference>
<comment type="pathway">
    <text evidence="1 9">Amino-acid degradation; L-histidine degradation into L-glutamate; N-formimidoyl-L-glutamate from L-histidine: step 2/3.</text>
</comment>
<feature type="binding site" evidence="9">
    <location>
        <begin position="242"/>
        <end position="243"/>
    </location>
    <ligand>
        <name>NAD(+)</name>
        <dbReference type="ChEBI" id="CHEBI:57540"/>
    </ligand>
</feature>
<reference evidence="13 14" key="1">
    <citation type="submission" date="2023-07" db="EMBL/GenBank/DDBJ databases">
        <title>Comparative genomics of wheat-associated soil bacteria to identify genetic determinants of phenazine resistance.</title>
        <authorList>
            <person name="Mouncey N."/>
        </authorList>
    </citation>
    <scope>NUCLEOTIDE SEQUENCE [LARGE SCALE GENOMIC DNA]</scope>
    <source>
        <strain evidence="13 14">V3I3</strain>
    </source>
</reference>
<dbReference type="PANTHER" id="PTHR12216:SF4">
    <property type="entry name" value="UROCANATE HYDRATASE"/>
    <property type="match status" value="1"/>
</dbReference>
<evidence type="ECO:0000256" key="7">
    <source>
        <dbReference type="ARBA" id="ARBA00031640"/>
    </source>
</evidence>
<sequence length="555" mass="59949">MTDAPTTRRTVRAARGTELTAKSWQTEAPLRMLMNNLDPEVAERPEDLIVYGGTGKAARNWESFDAIVRTLEGLEADETLLVQSGKPVGVFRTHEWAPRVLIANSNLVGDWATWPEFRRLEQLGLTMYGQMTAGSWIYIGTQGILQGTYETFGAIARASFDGTLAGTLTLTGGCGGMGGAQPLAVTMNEGVVLIVDVDETRLARRVEHGYLDEYTADLDDAVERVLAAKAARTPLSVGLVGNAATVFPELLARGVAIDIVTDQTSAHDPLSYLPEGVSLDEWHELAASDPERFTERARASMAKQVEAMVGFKDAGAEVFDYGNSIRREAQLGGYDRAFEFPGFVPAYIRPLFAEGKGPFRWAALSGDPADIAATDRAILELFPDDEHLRRWITKAGEKVHFEGLPARICWLGYQERHLAGLKFNEMVASGELSAPVVIGRDHLDSGSVASPYRETEAMADGSDAIADWPLLNALLNTASGATWVSIHHGGGVGIGRSIHAGQVIVADGTPLAAEKIARVLVNDPGTGVMRHVDAGYDRAVEVARERGLRVPMLEA</sequence>
<dbReference type="Pfam" id="PF17392">
    <property type="entry name" value="Urocanase_C"/>
    <property type="match status" value="1"/>
</dbReference>
<dbReference type="InterPro" id="IPR035401">
    <property type="entry name" value="Urocanase_C"/>
</dbReference>
<dbReference type="InterPro" id="IPR035400">
    <property type="entry name" value="Urocanase_N"/>
</dbReference>
<dbReference type="InterPro" id="IPR055351">
    <property type="entry name" value="Urocanase"/>
</dbReference>
<keyword evidence="5 9" id="KW-0520">NAD</keyword>
<keyword evidence="14" id="KW-1185">Reference proteome</keyword>
<comment type="similarity">
    <text evidence="2 9">Belongs to the urocanase family.</text>
</comment>
<comment type="function">
    <text evidence="9">Catalyzes the conversion of urocanate to 4-imidazolone-5-propionate.</text>
</comment>
<evidence type="ECO:0000256" key="5">
    <source>
        <dbReference type="ARBA" id="ARBA00023027"/>
    </source>
</evidence>
<evidence type="ECO:0000256" key="6">
    <source>
        <dbReference type="ARBA" id="ARBA00023239"/>
    </source>
</evidence>
<evidence type="ECO:0000256" key="3">
    <source>
        <dbReference type="ARBA" id="ARBA00011992"/>
    </source>
</evidence>
<dbReference type="Gene3D" id="3.40.50.10730">
    <property type="entry name" value="Urocanase like domains"/>
    <property type="match status" value="1"/>
</dbReference>
<evidence type="ECO:0000256" key="4">
    <source>
        <dbReference type="ARBA" id="ARBA00022808"/>
    </source>
</evidence>
<comment type="caution">
    <text evidence="13">The sequence shown here is derived from an EMBL/GenBank/DDBJ whole genome shotgun (WGS) entry which is preliminary data.</text>
</comment>
<dbReference type="EC" id="4.2.1.49" evidence="3 9"/>
<feature type="binding site" evidence="9">
    <location>
        <begin position="263"/>
        <end position="267"/>
    </location>
    <ligand>
        <name>NAD(+)</name>
        <dbReference type="ChEBI" id="CHEBI:57540"/>
    </ligand>
</feature>
<keyword evidence="4 9" id="KW-0369">Histidine metabolism</keyword>
<evidence type="ECO:0000259" key="12">
    <source>
        <dbReference type="Pfam" id="PF17392"/>
    </source>
</evidence>
<feature type="domain" description="Urocanase N-terminal" evidence="11">
    <location>
        <begin position="11"/>
        <end position="137"/>
    </location>
</feature>
<dbReference type="RefSeq" id="WP_307040297.1">
    <property type="nucleotide sequence ID" value="NZ_JAUSYY010000001.1"/>
</dbReference>
<dbReference type="PIRSF" id="PIRSF001423">
    <property type="entry name" value="Urocanate_hydrat"/>
    <property type="match status" value="1"/>
</dbReference>
<feature type="binding site" evidence="9">
    <location>
        <position position="130"/>
    </location>
    <ligand>
        <name>NAD(+)</name>
        <dbReference type="ChEBI" id="CHEBI:57540"/>
    </ligand>
</feature>
<name>A0ABU0R7G1_9MICO</name>
<dbReference type="Pfam" id="PF17391">
    <property type="entry name" value="Urocanase_N"/>
    <property type="match status" value="1"/>
</dbReference>
<feature type="binding site" evidence="9">
    <location>
        <begin position="52"/>
        <end position="53"/>
    </location>
    <ligand>
        <name>NAD(+)</name>
        <dbReference type="ChEBI" id="CHEBI:57540"/>
    </ligand>
</feature>
<feature type="binding site" evidence="9">
    <location>
        <position position="201"/>
    </location>
    <ligand>
        <name>NAD(+)</name>
        <dbReference type="ChEBI" id="CHEBI:57540"/>
    </ligand>
</feature>
<dbReference type="PANTHER" id="PTHR12216">
    <property type="entry name" value="UROCANATE HYDRATASE"/>
    <property type="match status" value="1"/>
</dbReference>
<dbReference type="EMBL" id="JAUSYY010000001">
    <property type="protein sequence ID" value="MDQ0893677.1"/>
    <property type="molecule type" value="Genomic_DNA"/>
</dbReference>
<evidence type="ECO:0000313" key="13">
    <source>
        <dbReference type="EMBL" id="MDQ0893677.1"/>
    </source>
</evidence>
<feature type="binding site" evidence="9">
    <location>
        <begin position="176"/>
        <end position="178"/>
    </location>
    <ligand>
        <name>NAD(+)</name>
        <dbReference type="ChEBI" id="CHEBI:57540"/>
    </ligand>
</feature>
<dbReference type="InterPro" id="IPR023636">
    <property type="entry name" value="Urocanase_CS"/>
</dbReference>
<comment type="cofactor">
    <cofactor evidence="9">
        <name>NAD(+)</name>
        <dbReference type="ChEBI" id="CHEBI:57540"/>
    </cofactor>
    <text evidence="9">Binds 1 NAD(+) per subunit.</text>
</comment>
<evidence type="ECO:0000256" key="9">
    <source>
        <dbReference type="HAMAP-Rule" id="MF_00577"/>
    </source>
</evidence>
<feature type="binding site" evidence="9">
    <location>
        <begin position="272"/>
        <end position="273"/>
    </location>
    <ligand>
        <name>NAD(+)</name>
        <dbReference type="ChEBI" id="CHEBI:57540"/>
    </ligand>
</feature>
<feature type="binding site" evidence="9">
    <location>
        <position position="321"/>
    </location>
    <ligand>
        <name>NAD(+)</name>
        <dbReference type="ChEBI" id="CHEBI:57540"/>
    </ligand>
</feature>
<organism evidence="13 14">
    <name type="scientific">Agromyces ramosus</name>
    <dbReference type="NCBI Taxonomy" id="33879"/>
    <lineage>
        <taxon>Bacteria</taxon>
        <taxon>Bacillati</taxon>
        <taxon>Actinomycetota</taxon>
        <taxon>Actinomycetes</taxon>
        <taxon>Micrococcales</taxon>
        <taxon>Microbacteriaceae</taxon>
        <taxon>Agromyces</taxon>
    </lineage>
</organism>
<feature type="domain" description="Urocanase C-terminal" evidence="12">
    <location>
        <begin position="350"/>
        <end position="544"/>
    </location>
</feature>
<dbReference type="SUPFAM" id="SSF111326">
    <property type="entry name" value="Urocanase"/>
    <property type="match status" value="1"/>
</dbReference>
<dbReference type="NCBIfam" id="TIGR01228">
    <property type="entry name" value="hutU"/>
    <property type="match status" value="1"/>
</dbReference>
<dbReference type="Gene3D" id="3.40.1770.10">
    <property type="entry name" value="Urocanase superfamily"/>
    <property type="match status" value="1"/>
</dbReference>